<feature type="compositionally biased region" description="Polar residues" evidence="1">
    <location>
        <begin position="239"/>
        <end position="252"/>
    </location>
</feature>
<dbReference type="AlphaFoldDB" id="A0AAN9UH66"/>
<feature type="region of interest" description="Disordered" evidence="1">
    <location>
        <begin position="228"/>
        <end position="269"/>
    </location>
</feature>
<dbReference type="Proteomes" id="UP001320420">
    <property type="component" value="Unassembled WGS sequence"/>
</dbReference>
<evidence type="ECO:0000256" key="1">
    <source>
        <dbReference type="SAM" id="MobiDB-lite"/>
    </source>
</evidence>
<reference evidence="2 3" key="1">
    <citation type="submission" date="2024-02" db="EMBL/GenBank/DDBJ databases">
        <title>De novo assembly and annotation of 12 fungi associated with fruit tree decline syndrome in Ontario, Canada.</title>
        <authorList>
            <person name="Sulman M."/>
            <person name="Ellouze W."/>
            <person name="Ilyukhin E."/>
        </authorList>
    </citation>
    <scope>NUCLEOTIDE SEQUENCE [LARGE SCALE GENOMIC DNA]</scope>
    <source>
        <strain evidence="2 3">M11/M66-122</strain>
    </source>
</reference>
<organism evidence="2 3">
    <name type="scientific">Diatrype stigma</name>
    <dbReference type="NCBI Taxonomy" id="117547"/>
    <lineage>
        <taxon>Eukaryota</taxon>
        <taxon>Fungi</taxon>
        <taxon>Dikarya</taxon>
        <taxon>Ascomycota</taxon>
        <taxon>Pezizomycotina</taxon>
        <taxon>Sordariomycetes</taxon>
        <taxon>Xylariomycetidae</taxon>
        <taxon>Xylariales</taxon>
        <taxon>Diatrypaceae</taxon>
        <taxon>Diatrype</taxon>
    </lineage>
</organism>
<keyword evidence="3" id="KW-1185">Reference proteome</keyword>
<dbReference type="EMBL" id="JAKJXP020000086">
    <property type="protein sequence ID" value="KAK7747821.1"/>
    <property type="molecule type" value="Genomic_DNA"/>
</dbReference>
<evidence type="ECO:0000313" key="2">
    <source>
        <dbReference type="EMBL" id="KAK7747821.1"/>
    </source>
</evidence>
<evidence type="ECO:0000313" key="3">
    <source>
        <dbReference type="Proteomes" id="UP001320420"/>
    </source>
</evidence>
<protein>
    <submittedName>
        <fullName evidence="2">Uncharacterized protein</fullName>
    </submittedName>
</protein>
<sequence length="506" mass="57236">MESAYTSHWHRLPQELVDMVLENLIQSYDDDPAYQWTTLRHISGRQMRRIERRFLSYWIPKLTVTLYSGSWIQVDYKYDPQTQTPDCDENGMVHFKTPQDNLPDSVTRDRLETLWHHYGFDNRVAHLRLGEGVLNGGIREGHIVNDTEVVGLKVGEDGNKISFNWRQTMDSLLREEVMMRKVQDAMISQRIQELSKENQWPSSPAQQRIELVKQLALDIQMRKRVAVQQHRLRRHDPKASSSARLGSLSPESTYLHKQKPTAATAAASTRTRAGAGTGASCCSICSRQAGPSIFEVASQEESPVLALDGWRELDPDELLGLYGEAFGWSCCRCQGREGDALWQQKRKNQWMKVGSGGAREKLFGDMSVRPSGSLTLVFKGDGNEHAEERCVALCAKEDGGSKKLYYVTGALGAFQFWVIDDFIPDPSEIVEEFEVGWLSSKIVESTFRGMLVKVMKNTDACLDHQMWAMQCLNRLATKHLITKEVASDIISRTISATFNGARAEAD</sequence>
<accession>A0AAN9UH66</accession>
<comment type="caution">
    <text evidence="2">The sequence shown here is derived from an EMBL/GenBank/DDBJ whole genome shotgun (WGS) entry which is preliminary data.</text>
</comment>
<name>A0AAN9UH66_9PEZI</name>
<proteinExistence type="predicted"/>
<gene>
    <name evidence="2" type="ORF">SLS62_008857</name>
</gene>